<comment type="subcellular location">
    <subcellularLocation>
        <location evidence="1">Cytoplasm</location>
    </subcellularLocation>
</comment>
<sequence length="168" mass="17984">MELILSVMASDRPGIVEKIASVIEAEGGNWLESRLATMAGRFAGIIRVQLEQDHYGPLQQALQALRDDGLSIQIEVGEADTETVQAYTIEVVGNDRPGIVREVTRALAVMHVNVIDLSTEVEPASMSGGVLFKAVVEVGLTEDQSIEKVVSGLEGLSPDLMVDAKLGE</sequence>
<dbReference type="PROSITE" id="PS51671">
    <property type="entry name" value="ACT"/>
    <property type="match status" value="2"/>
</dbReference>
<evidence type="ECO:0000259" key="2">
    <source>
        <dbReference type="PROSITE" id="PS51671"/>
    </source>
</evidence>
<dbReference type="Pfam" id="PF01842">
    <property type="entry name" value="ACT"/>
    <property type="match status" value="1"/>
</dbReference>
<dbReference type="Proteomes" id="UP000626148">
    <property type="component" value="Unassembled WGS sequence"/>
</dbReference>
<dbReference type="GO" id="GO:0006355">
    <property type="term" value="P:regulation of DNA-templated transcription"/>
    <property type="evidence" value="ECO:0007669"/>
    <property type="project" value="UniProtKB-UniRule"/>
</dbReference>
<dbReference type="EMBL" id="BMXR01000007">
    <property type="protein sequence ID" value="GGX59675.1"/>
    <property type="molecule type" value="Genomic_DNA"/>
</dbReference>
<dbReference type="SUPFAM" id="SSF55021">
    <property type="entry name" value="ACT-like"/>
    <property type="match status" value="2"/>
</dbReference>
<comment type="caution">
    <text evidence="3">The sequence shown here is derived from an EMBL/GenBank/DDBJ whole genome shotgun (WGS) entry which is preliminary data.</text>
</comment>
<organism evidence="3 4">
    <name type="scientific">Saccharospirillum salsuginis</name>
    <dbReference type="NCBI Taxonomy" id="418750"/>
    <lineage>
        <taxon>Bacteria</taxon>
        <taxon>Pseudomonadati</taxon>
        <taxon>Pseudomonadota</taxon>
        <taxon>Gammaproteobacteria</taxon>
        <taxon>Oceanospirillales</taxon>
        <taxon>Saccharospirillaceae</taxon>
        <taxon>Saccharospirillum</taxon>
    </lineage>
</organism>
<dbReference type="PIRSF" id="PIRSF028103">
    <property type="entry name" value="GcvR"/>
    <property type="match status" value="1"/>
</dbReference>
<keyword evidence="1" id="KW-0963">Cytoplasm</keyword>
<name>A0A918KDX6_9GAMM</name>
<dbReference type="InterPro" id="IPR050990">
    <property type="entry name" value="UPF0237/GcvR_regulator"/>
</dbReference>
<dbReference type="PANTHER" id="PTHR34875">
    <property type="entry name" value="UPF0237 PROTEIN MJ1558"/>
    <property type="match status" value="1"/>
</dbReference>
<dbReference type="InterPro" id="IPR045865">
    <property type="entry name" value="ACT-like_dom_sf"/>
</dbReference>
<dbReference type="GO" id="GO:0005737">
    <property type="term" value="C:cytoplasm"/>
    <property type="evidence" value="ECO:0007669"/>
    <property type="project" value="UniProtKB-SubCell"/>
</dbReference>
<dbReference type="InterPro" id="IPR002912">
    <property type="entry name" value="ACT_dom"/>
</dbReference>
<dbReference type="CDD" id="cd04869">
    <property type="entry name" value="ACT_GcvR_2"/>
    <property type="match status" value="1"/>
</dbReference>
<evidence type="ECO:0000313" key="3">
    <source>
        <dbReference type="EMBL" id="GGX59675.1"/>
    </source>
</evidence>
<reference evidence="3" key="2">
    <citation type="submission" date="2020-09" db="EMBL/GenBank/DDBJ databases">
        <authorList>
            <person name="Sun Q."/>
            <person name="Kim S."/>
        </authorList>
    </citation>
    <scope>NUCLEOTIDE SEQUENCE</scope>
    <source>
        <strain evidence="3">KCTC 22169</strain>
    </source>
</reference>
<dbReference type="PANTHER" id="PTHR34875:SF6">
    <property type="entry name" value="UPF0237 PROTEIN MJ1558"/>
    <property type="match status" value="1"/>
</dbReference>
<dbReference type="RefSeq" id="WP_189610021.1">
    <property type="nucleotide sequence ID" value="NZ_BMXR01000007.1"/>
</dbReference>
<feature type="domain" description="ACT" evidence="2">
    <location>
        <begin position="4"/>
        <end position="77"/>
    </location>
</feature>
<proteinExistence type="predicted"/>
<keyword evidence="1" id="KW-0678">Repressor</keyword>
<dbReference type="InterPro" id="IPR016867">
    <property type="entry name" value="GcvR"/>
</dbReference>
<keyword evidence="4" id="KW-1185">Reference proteome</keyword>
<evidence type="ECO:0000313" key="4">
    <source>
        <dbReference type="Proteomes" id="UP000626148"/>
    </source>
</evidence>
<gene>
    <name evidence="3" type="ORF">GCM10007392_29550</name>
</gene>
<dbReference type="Gene3D" id="3.30.70.260">
    <property type="match status" value="2"/>
</dbReference>
<dbReference type="Pfam" id="PF13740">
    <property type="entry name" value="ACT_6"/>
    <property type="match status" value="1"/>
</dbReference>
<protein>
    <recommendedName>
        <fullName evidence="1">Glycine cleavage system transcriptional repressor</fullName>
    </recommendedName>
</protein>
<accession>A0A918KDX6</accession>
<dbReference type="AlphaFoldDB" id="A0A918KDX6"/>
<feature type="domain" description="ACT" evidence="2">
    <location>
        <begin position="88"/>
        <end position="158"/>
    </location>
</feature>
<keyword evidence="1" id="KW-0804">Transcription</keyword>
<reference evidence="3" key="1">
    <citation type="journal article" date="2014" name="Int. J. Syst. Evol. Microbiol.">
        <title>Complete genome sequence of Corynebacterium casei LMG S-19264T (=DSM 44701T), isolated from a smear-ripened cheese.</title>
        <authorList>
            <consortium name="US DOE Joint Genome Institute (JGI-PGF)"/>
            <person name="Walter F."/>
            <person name="Albersmeier A."/>
            <person name="Kalinowski J."/>
            <person name="Ruckert C."/>
        </authorList>
    </citation>
    <scope>NUCLEOTIDE SEQUENCE</scope>
    <source>
        <strain evidence="3">KCTC 22169</strain>
    </source>
</reference>
<evidence type="ECO:0000256" key="1">
    <source>
        <dbReference type="PIRNR" id="PIRNR028103"/>
    </source>
</evidence>